<dbReference type="Proteomes" id="UP001157125">
    <property type="component" value="Unassembled WGS sequence"/>
</dbReference>
<dbReference type="EMBL" id="BSUN01000001">
    <property type="protein sequence ID" value="GMA36305.1"/>
    <property type="molecule type" value="Genomic_DNA"/>
</dbReference>
<sequence>MTAFAEATVPVAGLPFAVTGSETVVPPTVALTLPVKATLRPVSSVAVTVAVEVFGDFLVQE</sequence>
<evidence type="ECO:0000313" key="1">
    <source>
        <dbReference type="EMBL" id="GMA36305.1"/>
    </source>
</evidence>
<comment type="caution">
    <text evidence="1">The sequence shown here is derived from an EMBL/GenBank/DDBJ whole genome shotgun (WGS) entry which is preliminary data.</text>
</comment>
<evidence type="ECO:0000313" key="2">
    <source>
        <dbReference type="Proteomes" id="UP001157125"/>
    </source>
</evidence>
<proteinExistence type="predicted"/>
<name>A0ABQ6IES2_9MICO</name>
<keyword evidence="2" id="KW-1185">Reference proteome</keyword>
<gene>
    <name evidence="1" type="ORF">GCM10025876_25090</name>
</gene>
<protein>
    <submittedName>
        <fullName evidence="1">Uncharacterized protein</fullName>
    </submittedName>
</protein>
<organism evidence="1 2">
    <name type="scientific">Demequina litorisediminis</name>
    <dbReference type="NCBI Taxonomy" id="1849022"/>
    <lineage>
        <taxon>Bacteria</taxon>
        <taxon>Bacillati</taxon>
        <taxon>Actinomycetota</taxon>
        <taxon>Actinomycetes</taxon>
        <taxon>Micrococcales</taxon>
        <taxon>Demequinaceae</taxon>
        <taxon>Demequina</taxon>
    </lineage>
</organism>
<reference evidence="2" key="1">
    <citation type="journal article" date="2019" name="Int. J. Syst. Evol. Microbiol.">
        <title>The Global Catalogue of Microorganisms (GCM) 10K type strain sequencing project: providing services to taxonomists for standard genome sequencing and annotation.</title>
        <authorList>
            <consortium name="The Broad Institute Genomics Platform"/>
            <consortium name="The Broad Institute Genome Sequencing Center for Infectious Disease"/>
            <person name="Wu L."/>
            <person name="Ma J."/>
        </authorList>
    </citation>
    <scope>NUCLEOTIDE SEQUENCE [LARGE SCALE GENOMIC DNA]</scope>
    <source>
        <strain evidence="2">NBRC 112299</strain>
    </source>
</reference>
<accession>A0ABQ6IES2</accession>